<dbReference type="STRING" id="3983.A0A2C9WL99"/>
<sequence>MWVTGRINSSFLHVGYSFTIVQEYLLRYIKYVGCETAFFYLVALKSKKYRSNLICRLVVAILGFCGSAPAEKLNWRLIKVWILVNAIFVGMLVSGMYRDVIKLPNFCAVATASGLPGLAISFISVVFISNWPHNLQSGAFIDKIPISTAGLVLLKFPLSLPNLFRHISYLGHLIKIWEVICS</sequence>
<keyword evidence="1" id="KW-1133">Transmembrane helix</keyword>
<reference evidence="2" key="1">
    <citation type="submission" date="2016-02" db="EMBL/GenBank/DDBJ databases">
        <title>WGS assembly of Manihot esculenta.</title>
        <authorList>
            <person name="Bredeson J.V."/>
            <person name="Prochnik S.E."/>
            <person name="Lyons J.B."/>
            <person name="Schmutz J."/>
            <person name="Grimwood J."/>
            <person name="Vrebalov J."/>
            <person name="Bart R.S."/>
            <person name="Amuge T."/>
            <person name="Ferguson M.E."/>
            <person name="Green R."/>
            <person name="Putnam N."/>
            <person name="Stites J."/>
            <person name="Rounsley S."/>
            <person name="Rokhsar D.S."/>
        </authorList>
    </citation>
    <scope>NUCLEOTIDE SEQUENCE [LARGE SCALE GENOMIC DNA]</scope>
    <source>
        <tissue evidence="2">Leaf</tissue>
    </source>
</reference>
<feature type="transmembrane region" description="Helical" evidence="1">
    <location>
        <begin position="106"/>
        <end position="128"/>
    </location>
</feature>
<proteinExistence type="predicted"/>
<dbReference type="EMBL" id="CM004387">
    <property type="protein sequence ID" value="OAY61097.1"/>
    <property type="molecule type" value="Genomic_DNA"/>
</dbReference>
<gene>
    <name evidence="2" type="ORF">MANES_01G163400</name>
</gene>
<keyword evidence="1" id="KW-0812">Transmembrane</keyword>
<dbReference type="AlphaFoldDB" id="A0A2C9WL99"/>
<evidence type="ECO:0000256" key="1">
    <source>
        <dbReference type="SAM" id="Phobius"/>
    </source>
</evidence>
<feature type="transmembrane region" description="Helical" evidence="1">
    <location>
        <begin position="53"/>
        <end position="70"/>
    </location>
</feature>
<organism evidence="2">
    <name type="scientific">Manihot esculenta</name>
    <name type="common">Cassava</name>
    <name type="synonym">Jatropha manihot</name>
    <dbReference type="NCBI Taxonomy" id="3983"/>
    <lineage>
        <taxon>Eukaryota</taxon>
        <taxon>Viridiplantae</taxon>
        <taxon>Streptophyta</taxon>
        <taxon>Embryophyta</taxon>
        <taxon>Tracheophyta</taxon>
        <taxon>Spermatophyta</taxon>
        <taxon>Magnoliopsida</taxon>
        <taxon>eudicotyledons</taxon>
        <taxon>Gunneridae</taxon>
        <taxon>Pentapetalae</taxon>
        <taxon>rosids</taxon>
        <taxon>fabids</taxon>
        <taxon>Malpighiales</taxon>
        <taxon>Euphorbiaceae</taxon>
        <taxon>Crotonoideae</taxon>
        <taxon>Manihoteae</taxon>
        <taxon>Manihot</taxon>
    </lineage>
</organism>
<keyword evidence="1" id="KW-0472">Membrane</keyword>
<name>A0A2C9WL99_MANES</name>
<accession>A0A2C9WL99</accession>
<evidence type="ECO:0000313" key="2">
    <source>
        <dbReference type="EMBL" id="OAY61097.1"/>
    </source>
</evidence>
<protein>
    <submittedName>
        <fullName evidence="2">Uncharacterized protein</fullName>
    </submittedName>
</protein>
<feature type="transmembrane region" description="Helical" evidence="1">
    <location>
        <begin position="76"/>
        <end position="94"/>
    </location>
</feature>